<dbReference type="InterPro" id="IPR003751">
    <property type="entry name" value="CsrA"/>
</dbReference>
<dbReference type="STRING" id="83771.SAMN02910357_00553"/>
<organism evidence="5 6">
    <name type="scientific">Succinivibrio dextrinosolvens DSM 3072</name>
    <dbReference type="NCBI Taxonomy" id="1123324"/>
    <lineage>
        <taxon>Bacteria</taxon>
        <taxon>Pseudomonadati</taxon>
        <taxon>Pseudomonadota</taxon>
        <taxon>Gammaproteobacteria</taxon>
        <taxon>Aeromonadales</taxon>
        <taxon>Succinivibrionaceae</taxon>
        <taxon>Succinivibrio</taxon>
    </lineage>
</organism>
<gene>
    <name evidence="5" type="ORF">SAMN02745213_01462</name>
</gene>
<dbReference type="Proteomes" id="UP000242432">
    <property type="component" value="Unassembled WGS sequence"/>
</dbReference>
<dbReference type="Gene3D" id="2.60.40.4380">
    <property type="entry name" value="Translational regulator CsrA"/>
    <property type="match status" value="1"/>
</dbReference>
<keyword evidence="2" id="KW-0810">Translation regulation</keyword>
<evidence type="ECO:0000256" key="3">
    <source>
        <dbReference type="ARBA" id="ARBA00022884"/>
    </source>
</evidence>
<dbReference type="AlphaFoldDB" id="A0A1T4VG02"/>
<dbReference type="GO" id="GO:0048027">
    <property type="term" value="F:mRNA 5'-UTR binding"/>
    <property type="evidence" value="ECO:0007669"/>
    <property type="project" value="TreeGrafter"/>
</dbReference>
<keyword evidence="3" id="KW-0694">RNA-binding</keyword>
<dbReference type="InterPro" id="IPR036107">
    <property type="entry name" value="CsrA_sf"/>
</dbReference>
<reference evidence="6" key="1">
    <citation type="submission" date="2017-02" db="EMBL/GenBank/DDBJ databases">
        <authorList>
            <person name="Varghese N."/>
            <person name="Submissions S."/>
        </authorList>
    </citation>
    <scope>NUCLEOTIDE SEQUENCE [LARGE SCALE GENOMIC DNA]</scope>
    <source>
        <strain evidence="6">DSM 3072</strain>
    </source>
</reference>
<dbReference type="SUPFAM" id="SSF117130">
    <property type="entry name" value="CsrA-like"/>
    <property type="match status" value="1"/>
</dbReference>
<evidence type="ECO:0000256" key="1">
    <source>
        <dbReference type="ARBA" id="ARBA00022490"/>
    </source>
</evidence>
<dbReference type="GO" id="GO:0006402">
    <property type="term" value="P:mRNA catabolic process"/>
    <property type="evidence" value="ECO:0007669"/>
    <property type="project" value="InterPro"/>
</dbReference>
<evidence type="ECO:0000256" key="4">
    <source>
        <dbReference type="ARBA" id="ARBA00023159"/>
    </source>
</evidence>
<dbReference type="GO" id="GO:0005829">
    <property type="term" value="C:cytosol"/>
    <property type="evidence" value="ECO:0007669"/>
    <property type="project" value="TreeGrafter"/>
</dbReference>
<evidence type="ECO:0000313" key="6">
    <source>
        <dbReference type="Proteomes" id="UP000242432"/>
    </source>
</evidence>
<dbReference type="PANTHER" id="PTHR34984:SF1">
    <property type="entry name" value="CARBON STORAGE REGULATOR"/>
    <property type="match status" value="1"/>
</dbReference>
<evidence type="ECO:0000313" key="5">
    <source>
        <dbReference type="EMBL" id="SKA63900.1"/>
    </source>
</evidence>
<evidence type="ECO:0000256" key="2">
    <source>
        <dbReference type="ARBA" id="ARBA00022845"/>
    </source>
</evidence>
<dbReference type="GO" id="GO:0045947">
    <property type="term" value="P:negative regulation of translational initiation"/>
    <property type="evidence" value="ECO:0007669"/>
    <property type="project" value="TreeGrafter"/>
</dbReference>
<dbReference type="Pfam" id="PF02599">
    <property type="entry name" value="CsrA"/>
    <property type="match status" value="1"/>
</dbReference>
<sequence length="57" mass="6241">MLVVSQKAGEKLVLSSGITINILEVKSGKVRLGIEAPKEVEIKRVSQKENTPDKSHK</sequence>
<keyword evidence="4" id="KW-0010">Activator</keyword>
<protein>
    <submittedName>
        <fullName evidence="5">Carbon storage regulator, CsrA</fullName>
    </submittedName>
</protein>
<accession>A0A1T4VG02</accession>
<dbReference type="RefSeq" id="WP_078928906.1">
    <property type="nucleotide sequence ID" value="NZ_FUXX01000023.1"/>
</dbReference>
<dbReference type="EMBL" id="FUXX01000023">
    <property type="protein sequence ID" value="SKA63900.1"/>
    <property type="molecule type" value="Genomic_DNA"/>
</dbReference>
<dbReference type="PANTHER" id="PTHR34984">
    <property type="entry name" value="CARBON STORAGE REGULATOR"/>
    <property type="match status" value="1"/>
</dbReference>
<proteinExistence type="predicted"/>
<keyword evidence="6" id="KW-1185">Reference proteome</keyword>
<keyword evidence="1" id="KW-0963">Cytoplasm</keyword>
<dbReference type="GO" id="GO:0006109">
    <property type="term" value="P:regulation of carbohydrate metabolic process"/>
    <property type="evidence" value="ECO:0007669"/>
    <property type="project" value="InterPro"/>
</dbReference>
<name>A0A1T4VG02_9GAMM</name>